<reference evidence="1 2" key="1">
    <citation type="submission" date="2013-01" db="EMBL/GenBank/DDBJ databases">
        <authorList>
            <person name="Harkins D.M."/>
            <person name="Durkin A.S."/>
            <person name="Brinkac L.M."/>
            <person name="Haft D.H."/>
            <person name="Selengut J.D."/>
            <person name="Sanka R."/>
            <person name="DePew J."/>
            <person name="Purushe J."/>
            <person name="Tulsiani S.M."/>
            <person name="Graham G.C."/>
            <person name="Burns M.-A."/>
            <person name="Dohnt M.F."/>
            <person name="Smythe L.D."/>
            <person name="McKay D.B."/>
            <person name="Craig S.B."/>
            <person name="Vinetz J.M."/>
            <person name="Sutton G.G."/>
            <person name="Nierman W.C."/>
            <person name="Fouts D.E."/>
        </authorList>
    </citation>
    <scope>NUCLEOTIDE SEQUENCE [LARGE SCALE GENOMIC DNA]</scope>
    <source>
        <strain evidence="1 2">LT2156</strain>
    </source>
</reference>
<dbReference type="EMBL" id="AFMF02000031">
    <property type="protein sequence ID" value="EMM95520.1"/>
    <property type="molecule type" value="Genomic_DNA"/>
</dbReference>
<dbReference type="AlphaFoldDB" id="M6HEL6"/>
<name>M6HEL6_LEPIR</name>
<evidence type="ECO:0000313" key="2">
    <source>
        <dbReference type="Proteomes" id="UP000012089"/>
    </source>
</evidence>
<evidence type="ECO:0000313" key="1">
    <source>
        <dbReference type="EMBL" id="EMM95520.1"/>
    </source>
</evidence>
<comment type="caution">
    <text evidence="1">The sequence shown here is derived from an EMBL/GenBank/DDBJ whole genome shotgun (WGS) entry which is preliminary data.</text>
</comment>
<proteinExistence type="predicted"/>
<dbReference type="Proteomes" id="UP000012089">
    <property type="component" value="Unassembled WGS sequence"/>
</dbReference>
<accession>M6HEL6</accession>
<organism evidence="1 2">
    <name type="scientific">Leptospira interrogans serovar Zanoni str. LT2156</name>
    <dbReference type="NCBI Taxonomy" id="1001601"/>
    <lineage>
        <taxon>Bacteria</taxon>
        <taxon>Pseudomonadati</taxon>
        <taxon>Spirochaetota</taxon>
        <taxon>Spirochaetia</taxon>
        <taxon>Leptospirales</taxon>
        <taxon>Leptospiraceae</taxon>
        <taxon>Leptospira</taxon>
    </lineage>
</organism>
<sequence length="64" mass="7572">MVTVNVPLDTGAEYEVIKPFDTFQQHRRYTYVGFISFYDDRTIAGYELFFIMLKMINYTLAGFL</sequence>
<gene>
    <name evidence="1" type="ORF">LEP1GSC158_0722</name>
</gene>
<protein>
    <submittedName>
        <fullName evidence="1">Uncharacterized protein</fullName>
    </submittedName>
</protein>